<keyword evidence="2" id="KW-0808">Transferase</keyword>
<dbReference type="InterPro" id="IPR029063">
    <property type="entry name" value="SAM-dependent_MTases_sf"/>
</dbReference>
<sequence length="433" mass="48287">MLDRTTTARLLYAVSRGDAGHAERLLGAAPDLDEDLRSVLVGLVRDGSTPERTARALGDALNDVGAEKDVVNECYRAAFYLGDRWAELSENPLYAYFLANRAGGVLHKWPHYFPIYHRHLERFRGRPVRVLEIGVYRGGGLAMWRQYFGPEAVIVGADIDEAAARATAGRFVVELGDQSDPAFLRRLHERHGPFDVVIDDGGHTMEQQIVTAQTLFPLINDGGVLLVEDTHTSYWPAFGGGLGAEGSFTTWATRRVDDLNAQHHRDLDRTSVWANELGGMHFYDSVVVFDRERRFRSFDEVAGGSSYILADQVSERIAVESAAERERVREELAVVRERSERLEAQLRDAGTATPGAAADPVLEERLLAARAERSDLLSRLESTERAAAERAAAVDVLTDRLAATEEKLRLLERSVSWRVTSPLRAVRRRTGRR</sequence>
<dbReference type="EMBL" id="CP074405">
    <property type="protein sequence ID" value="QVI61216.1"/>
    <property type="molecule type" value="Genomic_DNA"/>
</dbReference>
<name>A0ABX8D2E9_9CELL</name>
<dbReference type="GO" id="GO:0008168">
    <property type="term" value="F:methyltransferase activity"/>
    <property type="evidence" value="ECO:0007669"/>
    <property type="project" value="UniProtKB-KW"/>
</dbReference>
<evidence type="ECO:0000313" key="3">
    <source>
        <dbReference type="Proteomes" id="UP000677804"/>
    </source>
</evidence>
<dbReference type="SUPFAM" id="SSF53335">
    <property type="entry name" value="S-adenosyl-L-methionine-dependent methyltransferases"/>
    <property type="match status" value="1"/>
</dbReference>
<proteinExistence type="predicted"/>
<dbReference type="RefSeq" id="WP_207340935.1">
    <property type="nucleotide sequence ID" value="NZ_CP074405.1"/>
</dbReference>
<dbReference type="Gene3D" id="3.40.50.150">
    <property type="entry name" value="Vaccinia Virus protein VP39"/>
    <property type="match status" value="1"/>
</dbReference>
<gene>
    <name evidence="2" type="ORF">KG103_11995</name>
</gene>
<protein>
    <submittedName>
        <fullName evidence="2">Class I SAM-dependent methyltransferase</fullName>
    </submittedName>
</protein>
<dbReference type="GO" id="GO:0032259">
    <property type="term" value="P:methylation"/>
    <property type="evidence" value="ECO:0007669"/>
    <property type="project" value="UniProtKB-KW"/>
</dbReference>
<dbReference type="Proteomes" id="UP000677804">
    <property type="component" value="Chromosome"/>
</dbReference>
<keyword evidence="1" id="KW-0175">Coiled coil</keyword>
<reference evidence="2 3" key="1">
    <citation type="submission" date="2021-05" db="EMBL/GenBank/DDBJ databases">
        <title>Novel species in genus Cellulomonas.</title>
        <authorList>
            <person name="Zhang G."/>
        </authorList>
    </citation>
    <scope>NUCLEOTIDE SEQUENCE [LARGE SCALE GENOMIC DNA]</scope>
    <source>
        <strain evidence="3">zg-ZUI222</strain>
    </source>
</reference>
<evidence type="ECO:0000256" key="1">
    <source>
        <dbReference type="SAM" id="Coils"/>
    </source>
</evidence>
<organism evidence="2 3">
    <name type="scientific">Cellulomonas wangleii</name>
    <dbReference type="NCBI Taxonomy" id="2816956"/>
    <lineage>
        <taxon>Bacteria</taxon>
        <taxon>Bacillati</taxon>
        <taxon>Actinomycetota</taxon>
        <taxon>Actinomycetes</taxon>
        <taxon>Micrococcales</taxon>
        <taxon>Cellulomonadaceae</taxon>
        <taxon>Cellulomonas</taxon>
    </lineage>
</organism>
<feature type="coiled-coil region" evidence="1">
    <location>
        <begin position="325"/>
        <end position="414"/>
    </location>
</feature>
<keyword evidence="3" id="KW-1185">Reference proteome</keyword>
<accession>A0ABX8D2E9</accession>
<keyword evidence="2" id="KW-0489">Methyltransferase</keyword>
<dbReference type="Pfam" id="PF13578">
    <property type="entry name" value="Methyltransf_24"/>
    <property type="match status" value="1"/>
</dbReference>
<evidence type="ECO:0000313" key="2">
    <source>
        <dbReference type="EMBL" id="QVI61216.1"/>
    </source>
</evidence>